<gene>
    <name evidence="2" type="ORF">GPM918_LOCUS40324</name>
    <name evidence="1" type="ORF">OVA965_LOCUS35752</name>
    <name evidence="4" type="ORF">SRO942_LOCUS41259</name>
    <name evidence="3" type="ORF">TMI583_LOCUS36731</name>
</gene>
<accession>A0A815YFI9</accession>
<dbReference type="EMBL" id="CAJNOK010031560">
    <property type="protein sequence ID" value="CAF1473569.1"/>
    <property type="molecule type" value="Genomic_DNA"/>
</dbReference>
<evidence type="ECO:0000313" key="4">
    <source>
        <dbReference type="EMBL" id="CAF4432957.1"/>
    </source>
</evidence>
<sequence>MLSPSSHCHDTYIDGNDTFRYSGDAHVKERSYSPSLLYQHRLPYSSSDNDDESIYDNRKKYICKPTTNFNYYPSYKSEKNYPSYSNQRSLVNQLETRVPEYQLRQISTAYDYPYRHWN</sequence>
<evidence type="ECO:0000313" key="2">
    <source>
        <dbReference type="EMBL" id="CAF1569846.1"/>
    </source>
</evidence>
<evidence type="ECO:0000313" key="5">
    <source>
        <dbReference type="Proteomes" id="UP000663829"/>
    </source>
</evidence>
<comment type="caution">
    <text evidence="2">The sequence shown here is derived from an EMBL/GenBank/DDBJ whole genome shotgun (WGS) entry which is preliminary data.</text>
</comment>
<organism evidence="2 5">
    <name type="scientific">Didymodactylos carnosus</name>
    <dbReference type="NCBI Taxonomy" id="1234261"/>
    <lineage>
        <taxon>Eukaryota</taxon>
        <taxon>Metazoa</taxon>
        <taxon>Spiralia</taxon>
        <taxon>Gnathifera</taxon>
        <taxon>Rotifera</taxon>
        <taxon>Eurotatoria</taxon>
        <taxon>Bdelloidea</taxon>
        <taxon>Philodinida</taxon>
        <taxon>Philodinidae</taxon>
        <taxon>Didymodactylos</taxon>
    </lineage>
</organism>
<dbReference type="Proteomes" id="UP000663829">
    <property type="component" value="Unassembled WGS sequence"/>
</dbReference>
<dbReference type="Proteomes" id="UP000677228">
    <property type="component" value="Unassembled WGS sequence"/>
</dbReference>
<dbReference type="Proteomes" id="UP000682733">
    <property type="component" value="Unassembled WGS sequence"/>
</dbReference>
<dbReference type="EMBL" id="CAJOBC010095472">
    <property type="protein sequence ID" value="CAF4432957.1"/>
    <property type="molecule type" value="Genomic_DNA"/>
</dbReference>
<evidence type="ECO:0000313" key="3">
    <source>
        <dbReference type="EMBL" id="CAF4265020.1"/>
    </source>
</evidence>
<dbReference type="EMBL" id="CAJOBA010053456">
    <property type="protein sequence ID" value="CAF4265020.1"/>
    <property type="molecule type" value="Genomic_DNA"/>
</dbReference>
<proteinExistence type="predicted"/>
<dbReference type="AlphaFoldDB" id="A0A815YFI9"/>
<protein>
    <submittedName>
        <fullName evidence="2">Uncharacterized protein</fullName>
    </submittedName>
</protein>
<dbReference type="Proteomes" id="UP000681722">
    <property type="component" value="Unassembled WGS sequence"/>
</dbReference>
<evidence type="ECO:0000313" key="1">
    <source>
        <dbReference type="EMBL" id="CAF1473569.1"/>
    </source>
</evidence>
<dbReference type="EMBL" id="CAJNOQ010029646">
    <property type="protein sequence ID" value="CAF1569846.1"/>
    <property type="molecule type" value="Genomic_DNA"/>
</dbReference>
<keyword evidence="5" id="KW-1185">Reference proteome</keyword>
<reference evidence="2" key="1">
    <citation type="submission" date="2021-02" db="EMBL/GenBank/DDBJ databases">
        <authorList>
            <person name="Nowell W R."/>
        </authorList>
    </citation>
    <scope>NUCLEOTIDE SEQUENCE</scope>
</reference>
<name>A0A815YFI9_9BILA</name>